<evidence type="ECO:0000313" key="2">
    <source>
        <dbReference type="EMBL" id="KAI7845539.1"/>
    </source>
</evidence>
<protein>
    <submittedName>
        <fullName evidence="2">Uncharacterized protein</fullName>
    </submittedName>
</protein>
<organism evidence="2 3">
    <name type="scientific">Chlorella ohadii</name>
    <dbReference type="NCBI Taxonomy" id="2649997"/>
    <lineage>
        <taxon>Eukaryota</taxon>
        <taxon>Viridiplantae</taxon>
        <taxon>Chlorophyta</taxon>
        <taxon>core chlorophytes</taxon>
        <taxon>Trebouxiophyceae</taxon>
        <taxon>Chlorellales</taxon>
        <taxon>Chlorellaceae</taxon>
        <taxon>Chlorella clade</taxon>
        <taxon>Chlorella</taxon>
    </lineage>
</organism>
<proteinExistence type="predicted"/>
<dbReference type="PROSITE" id="PS51257">
    <property type="entry name" value="PROKAR_LIPOPROTEIN"/>
    <property type="match status" value="1"/>
</dbReference>
<feature type="chain" id="PRO_5042186268" evidence="1">
    <location>
        <begin position="25"/>
        <end position="133"/>
    </location>
</feature>
<evidence type="ECO:0000256" key="1">
    <source>
        <dbReference type="SAM" id="SignalP"/>
    </source>
</evidence>
<name>A0AAD5H5Y7_9CHLO</name>
<dbReference type="AlphaFoldDB" id="A0AAD5H5Y7"/>
<feature type="signal peptide" evidence="1">
    <location>
        <begin position="1"/>
        <end position="24"/>
    </location>
</feature>
<keyword evidence="1" id="KW-0732">Signal</keyword>
<dbReference type="EMBL" id="JADXDR010000016">
    <property type="protein sequence ID" value="KAI7845539.1"/>
    <property type="molecule type" value="Genomic_DNA"/>
</dbReference>
<accession>A0AAD5H5Y7</accession>
<gene>
    <name evidence="2" type="ORF">COHA_000962</name>
</gene>
<reference evidence="2" key="1">
    <citation type="submission" date="2020-11" db="EMBL/GenBank/DDBJ databases">
        <title>Chlorella ohadii genome sequencing and assembly.</title>
        <authorList>
            <person name="Murik O."/>
            <person name="Treves H."/>
            <person name="Kedem I."/>
            <person name="Shotland Y."/>
            <person name="Kaplan A."/>
        </authorList>
    </citation>
    <scope>NUCLEOTIDE SEQUENCE</scope>
    <source>
        <strain evidence="2">1</strain>
    </source>
</reference>
<keyword evidence="3" id="KW-1185">Reference proteome</keyword>
<evidence type="ECO:0000313" key="3">
    <source>
        <dbReference type="Proteomes" id="UP001205105"/>
    </source>
</evidence>
<dbReference type="Proteomes" id="UP001205105">
    <property type="component" value="Unassembled WGS sequence"/>
</dbReference>
<comment type="caution">
    <text evidence="2">The sequence shown here is derived from an EMBL/GenBank/DDBJ whole genome shotgun (WGS) entry which is preliminary data.</text>
</comment>
<sequence length="133" mass="14260">MVSLKRTAALAALLLLLCACRVRAMESPCDGMGEEDIAGLKKVQNPAAAAVRWAVPFTAAAARDTNLNKVFSKKSCKFTSYTVKKLCVPQSGKPGSFRVKVNMSSTCGSMFVKYRISVQGNSSSVEMWGRSAS</sequence>